<keyword evidence="6 7" id="KW-0472">Membrane</keyword>
<keyword evidence="3 7" id="KW-0812">Transmembrane</keyword>
<feature type="transmembrane region" description="Helical" evidence="7">
    <location>
        <begin position="173"/>
        <end position="197"/>
    </location>
</feature>
<feature type="transmembrane region" description="Helical" evidence="7">
    <location>
        <begin position="68"/>
        <end position="90"/>
    </location>
</feature>
<proteinExistence type="predicted"/>
<evidence type="ECO:0000256" key="1">
    <source>
        <dbReference type="ARBA" id="ARBA00004127"/>
    </source>
</evidence>
<dbReference type="EMBL" id="CP155573">
    <property type="protein sequence ID" value="XFO65836.1"/>
    <property type="molecule type" value="Genomic_DNA"/>
</dbReference>
<evidence type="ECO:0000313" key="8">
    <source>
        <dbReference type="EMBL" id="XFO65836.1"/>
    </source>
</evidence>
<comment type="subcellular location">
    <subcellularLocation>
        <location evidence="1">Endomembrane system</location>
        <topology evidence="1">Multi-pass membrane protein</topology>
    </subcellularLocation>
</comment>
<evidence type="ECO:0000256" key="3">
    <source>
        <dbReference type="ARBA" id="ARBA00022692"/>
    </source>
</evidence>
<evidence type="ECO:0000313" key="9">
    <source>
        <dbReference type="Proteomes" id="UP000216752"/>
    </source>
</evidence>
<dbReference type="PANTHER" id="PTHR30586:SF0">
    <property type="entry name" value="ION-TRANSLOCATING OXIDOREDUCTASE COMPLEX SUBUNIT E"/>
    <property type="match status" value="1"/>
</dbReference>
<feature type="transmembrane region" description="Helical" evidence="7">
    <location>
        <begin position="97"/>
        <end position="117"/>
    </location>
</feature>
<keyword evidence="4" id="KW-1278">Translocase</keyword>
<dbReference type="Proteomes" id="UP000216752">
    <property type="component" value="Chromosome"/>
</dbReference>
<evidence type="ECO:0000256" key="5">
    <source>
        <dbReference type="ARBA" id="ARBA00022989"/>
    </source>
</evidence>
<feature type="transmembrane region" description="Helical" evidence="7">
    <location>
        <begin position="20"/>
        <end position="48"/>
    </location>
</feature>
<gene>
    <name evidence="8" type="primary">rnfE</name>
    <name evidence="8" type="ORF">SPSIL_019830</name>
</gene>
<dbReference type="PANTHER" id="PTHR30586">
    <property type="entry name" value="ELECTRON TRANSPORT COMPLEX PROTEIN RNFE"/>
    <property type="match status" value="1"/>
</dbReference>
<feature type="transmembrane region" description="Helical" evidence="7">
    <location>
        <begin position="123"/>
        <end position="143"/>
    </location>
</feature>
<dbReference type="Pfam" id="PF02508">
    <property type="entry name" value="Rnf-Nqr"/>
    <property type="match status" value="1"/>
</dbReference>
<keyword evidence="9" id="KW-1185">Reference proteome</keyword>
<dbReference type="NCBIfam" id="NF009070">
    <property type="entry name" value="PRK12405.1"/>
    <property type="match status" value="1"/>
</dbReference>
<organism evidence="8 9">
    <name type="scientific">Sporomusa silvacetica DSM 10669</name>
    <dbReference type="NCBI Taxonomy" id="1123289"/>
    <lineage>
        <taxon>Bacteria</taxon>
        <taxon>Bacillati</taxon>
        <taxon>Bacillota</taxon>
        <taxon>Negativicutes</taxon>
        <taxon>Selenomonadales</taxon>
        <taxon>Sporomusaceae</taxon>
        <taxon>Sporomusa</taxon>
    </lineage>
</organism>
<evidence type="ECO:0000256" key="7">
    <source>
        <dbReference type="SAM" id="Phobius"/>
    </source>
</evidence>
<protein>
    <submittedName>
        <fullName evidence="8">Ion-translocating oxidoreductase complex subunit E</fullName>
    </submittedName>
</protein>
<dbReference type="RefSeq" id="WP_094604770.1">
    <property type="nucleotide sequence ID" value="NZ_CP155573.1"/>
</dbReference>
<keyword evidence="5 7" id="KW-1133">Transmembrane helix</keyword>
<dbReference type="PIRSF" id="PIRSF006102">
    <property type="entry name" value="NQR_DE"/>
    <property type="match status" value="1"/>
</dbReference>
<keyword evidence="2" id="KW-0813">Transport</keyword>
<evidence type="ECO:0000256" key="6">
    <source>
        <dbReference type="ARBA" id="ARBA00023136"/>
    </source>
</evidence>
<accession>A0ABZ3IJL1</accession>
<reference evidence="8" key="1">
    <citation type="submission" date="2024-05" db="EMBL/GenBank/DDBJ databases">
        <title>Isolation and characterization of Sporomusa carbonis sp. nov., a carboxydotrophic hydrogenogen in the genus of Sporomusa isolated from a charcoal burning pile.</title>
        <authorList>
            <person name="Boeer T."/>
            <person name="Rosenbaum F."/>
            <person name="Eysell L."/>
            <person name="Mueller V."/>
            <person name="Daniel R."/>
            <person name="Poehlein A."/>
        </authorList>
    </citation>
    <scope>NUCLEOTIDE SEQUENCE [LARGE SCALE GENOMIC DNA]</scope>
    <source>
        <strain evidence="8">DSM 10669</strain>
    </source>
</reference>
<name>A0ABZ3IJL1_9FIRM</name>
<evidence type="ECO:0000256" key="4">
    <source>
        <dbReference type="ARBA" id="ARBA00022967"/>
    </source>
</evidence>
<evidence type="ECO:0000256" key="2">
    <source>
        <dbReference type="ARBA" id="ARBA00022448"/>
    </source>
</evidence>
<sequence>MNYWDIFKKGIFEMNPIFRLALSLCPALAVTSTVFNALGMGICVMVVITANNMVVSLVKNFVNPKVRVPVFITIIATIVTLIILILEAYFPAVYRELGLYLELVVVFAIILARAEVFAMKNGVIASAFDGLGMGAGFAVAMLFIGAFREVFGTGTILSGTSMAMQVFPQSYNGPMIIILAPGAFMVIGLMIGMFNVIGEYQDKQAAKAKAASQLTVQRSEAV</sequence>
<dbReference type="InterPro" id="IPR003667">
    <property type="entry name" value="NqrDE/RnfAE"/>
</dbReference>